<protein>
    <recommendedName>
        <fullName evidence="1">DH domain-containing protein</fullName>
    </recommendedName>
</protein>
<dbReference type="InterPro" id="IPR035899">
    <property type="entry name" value="DBL_dom_sf"/>
</dbReference>
<dbReference type="SUPFAM" id="SSF50729">
    <property type="entry name" value="PH domain-like"/>
    <property type="match status" value="1"/>
</dbReference>
<dbReference type="Proteomes" id="UP000324629">
    <property type="component" value="Unassembled WGS sequence"/>
</dbReference>
<dbReference type="PANTHER" id="PTHR45924">
    <property type="entry name" value="FI17866P1"/>
    <property type="match status" value="1"/>
</dbReference>
<keyword evidence="3" id="KW-1185">Reference proteome</keyword>
<dbReference type="GO" id="GO:0005085">
    <property type="term" value="F:guanyl-nucleotide exchange factor activity"/>
    <property type="evidence" value="ECO:0007669"/>
    <property type="project" value="InterPro"/>
</dbReference>
<dbReference type="PANTHER" id="PTHR45924:SF2">
    <property type="entry name" value="FI17866P1"/>
    <property type="match status" value="1"/>
</dbReference>
<reference evidence="2 3" key="1">
    <citation type="journal article" date="2019" name="Gigascience">
        <title>Whole-genome sequence of the oriental lung fluke Paragonimus westermani.</title>
        <authorList>
            <person name="Oey H."/>
            <person name="Zakrzewski M."/>
            <person name="Narain K."/>
            <person name="Devi K.R."/>
            <person name="Agatsuma T."/>
            <person name="Nawaratna S."/>
            <person name="Gobert G.N."/>
            <person name="Jones M.K."/>
            <person name="Ragan M.A."/>
            <person name="McManus D.P."/>
            <person name="Krause L."/>
        </authorList>
    </citation>
    <scope>NUCLEOTIDE SEQUENCE [LARGE SCALE GENOMIC DNA]</scope>
    <source>
        <strain evidence="2 3">IND2009</strain>
    </source>
</reference>
<gene>
    <name evidence="2" type="ORF">DEA37_0013199</name>
</gene>
<dbReference type="AlphaFoldDB" id="A0A5J4NBA1"/>
<accession>A0A5J4NBA1</accession>
<evidence type="ECO:0000313" key="3">
    <source>
        <dbReference type="Proteomes" id="UP000324629"/>
    </source>
</evidence>
<feature type="non-terminal residue" evidence="2">
    <location>
        <position position="314"/>
    </location>
</feature>
<dbReference type="Pfam" id="PF00621">
    <property type="entry name" value="RhoGEF"/>
    <property type="match status" value="1"/>
</dbReference>
<comment type="caution">
    <text evidence="2">The sequence shown here is derived from an EMBL/GenBank/DDBJ whole genome shotgun (WGS) entry which is preliminary data.</text>
</comment>
<dbReference type="Gene3D" id="2.30.29.30">
    <property type="entry name" value="Pleckstrin-homology domain (PH domain)/Phosphotyrosine-binding domain (PTB)"/>
    <property type="match status" value="1"/>
</dbReference>
<dbReference type="InterPro" id="IPR055251">
    <property type="entry name" value="SOS1_NGEF_PH"/>
</dbReference>
<dbReference type="GO" id="GO:0031267">
    <property type="term" value="F:small GTPase binding"/>
    <property type="evidence" value="ECO:0007669"/>
    <property type="project" value="TreeGrafter"/>
</dbReference>
<sequence length="314" mass="35420">MEQLYADYCLNFDSSMHTLNMMQQECAEFCARLVVLQNDLRHPLSVDTYLLKPVQRIMRYQLMLQECLKQCKNVLAQLTSPEFVDSPDGCDPISKFGGLSELRQSEVTLSHALTRMIRIAEYINKRKADCDLISHLGTLHLNMDDLGDLLLKGYFRVLGKKAQRFILLFHGAVVVCKLVVPNVPANELCVHSLVTVSGANEVKNESRNSLEVHEVIRCDELMLIECIPKDPLAFHILPFGNPKSQHTLQAPSAEIKRVWCREMKRLILEHYNAAIPDKVKAIVLNMSEAGAMKTGFVPSIGISDRIPVKPACSY</sequence>
<dbReference type="PROSITE" id="PS50010">
    <property type="entry name" value="DH_2"/>
    <property type="match status" value="1"/>
</dbReference>
<dbReference type="Pfam" id="PF22697">
    <property type="entry name" value="SOS1_NGEF_PH"/>
    <property type="match status" value="1"/>
</dbReference>
<name>A0A5J4NBA1_9TREM</name>
<dbReference type="InterPro" id="IPR000219">
    <property type="entry name" value="DH_dom"/>
</dbReference>
<dbReference type="InterPro" id="IPR011993">
    <property type="entry name" value="PH-like_dom_sf"/>
</dbReference>
<evidence type="ECO:0000313" key="2">
    <source>
        <dbReference type="EMBL" id="KAA3672693.1"/>
    </source>
</evidence>
<dbReference type="EMBL" id="QNGE01004641">
    <property type="protein sequence ID" value="KAA3672693.1"/>
    <property type="molecule type" value="Genomic_DNA"/>
</dbReference>
<organism evidence="2 3">
    <name type="scientific">Paragonimus westermani</name>
    <dbReference type="NCBI Taxonomy" id="34504"/>
    <lineage>
        <taxon>Eukaryota</taxon>
        <taxon>Metazoa</taxon>
        <taxon>Spiralia</taxon>
        <taxon>Lophotrochozoa</taxon>
        <taxon>Platyhelminthes</taxon>
        <taxon>Trematoda</taxon>
        <taxon>Digenea</taxon>
        <taxon>Plagiorchiida</taxon>
        <taxon>Troglotremata</taxon>
        <taxon>Troglotrematidae</taxon>
        <taxon>Paragonimus</taxon>
    </lineage>
</organism>
<dbReference type="Gene3D" id="1.20.900.10">
    <property type="entry name" value="Dbl homology (DH) domain"/>
    <property type="match status" value="1"/>
</dbReference>
<proteinExistence type="predicted"/>
<evidence type="ECO:0000259" key="1">
    <source>
        <dbReference type="PROSITE" id="PS50010"/>
    </source>
</evidence>
<dbReference type="SUPFAM" id="SSF48065">
    <property type="entry name" value="DBL homology domain (DH-domain)"/>
    <property type="match status" value="1"/>
</dbReference>
<feature type="domain" description="DH" evidence="1">
    <location>
        <begin position="1"/>
        <end position="126"/>
    </location>
</feature>